<dbReference type="PANTHER" id="PTHR30579">
    <property type="entry name" value="TRANSCRIPTIONAL REGULATOR"/>
    <property type="match status" value="1"/>
</dbReference>
<proteinExistence type="inferred from homology"/>
<evidence type="ECO:0000313" key="7">
    <source>
        <dbReference type="Proteomes" id="UP000295122"/>
    </source>
</evidence>
<accession>A0A4R7C8E0</accession>
<dbReference type="AlphaFoldDB" id="A0A4R7C8E0"/>
<evidence type="ECO:0000256" key="1">
    <source>
        <dbReference type="ARBA" id="ARBA00009437"/>
    </source>
</evidence>
<dbReference type="InterPro" id="IPR036388">
    <property type="entry name" value="WH-like_DNA-bd_sf"/>
</dbReference>
<evidence type="ECO:0000256" key="3">
    <source>
        <dbReference type="ARBA" id="ARBA00023125"/>
    </source>
</evidence>
<feature type="domain" description="HTH lysR-type" evidence="5">
    <location>
        <begin position="3"/>
        <end position="60"/>
    </location>
</feature>
<organism evidence="6 7">
    <name type="scientific">Enterovirga rhinocerotis</name>
    <dbReference type="NCBI Taxonomy" id="1339210"/>
    <lineage>
        <taxon>Bacteria</taxon>
        <taxon>Pseudomonadati</taxon>
        <taxon>Pseudomonadota</taxon>
        <taxon>Alphaproteobacteria</taxon>
        <taxon>Hyphomicrobiales</taxon>
        <taxon>Methylobacteriaceae</taxon>
        <taxon>Enterovirga</taxon>
    </lineage>
</organism>
<protein>
    <submittedName>
        <fullName evidence="6">LysR family transcriptional regulator</fullName>
    </submittedName>
</protein>
<keyword evidence="3" id="KW-0238">DNA-binding</keyword>
<name>A0A4R7C8E0_9HYPH</name>
<dbReference type="InterPro" id="IPR005119">
    <property type="entry name" value="LysR_subst-bd"/>
</dbReference>
<dbReference type="EMBL" id="SNZR01000011">
    <property type="protein sequence ID" value="TDR93116.1"/>
    <property type="molecule type" value="Genomic_DNA"/>
</dbReference>
<dbReference type="GO" id="GO:0003677">
    <property type="term" value="F:DNA binding"/>
    <property type="evidence" value="ECO:0007669"/>
    <property type="project" value="UniProtKB-KW"/>
</dbReference>
<dbReference type="PANTHER" id="PTHR30579:SF7">
    <property type="entry name" value="HTH-TYPE TRANSCRIPTIONAL REGULATOR LRHA-RELATED"/>
    <property type="match status" value="1"/>
</dbReference>
<dbReference type="RefSeq" id="WP_133768144.1">
    <property type="nucleotide sequence ID" value="NZ_SNZR01000011.1"/>
</dbReference>
<dbReference type="Gene3D" id="1.10.10.10">
    <property type="entry name" value="Winged helix-like DNA-binding domain superfamily/Winged helix DNA-binding domain"/>
    <property type="match status" value="1"/>
</dbReference>
<comment type="similarity">
    <text evidence="1">Belongs to the LysR transcriptional regulatory family.</text>
</comment>
<dbReference type="OrthoDB" id="8442847at2"/>
<dbReference type="InterPro" id="IPR000847">
    <property type="entry name" value="LysR_HTH_N"/>
</dbReference>
<evidence type="ECO:0000259" key="5">
    <source>
        <dbReference type="PROSITE" id="PS50931"/>
    </source>
</evidence>
<comment type="caution">
    <text evidence="6">The sequence shown here is derived from an EMBL/GenBank/DDBJ whole genome shotgun (WGS) entry which is preliminary data.</text>
</comment>
<dbReference type="InterPro" id="IPR036390">
    <property type="entry name" value="WH_DNA-bd_sf"/>
</dbReference>
<dbReference type="PROSITE" id="PS50931">
    <property type="entry name" value="HTH_LYSR"/>
    <property type="match status" value="1"/>
</dbReference>
<dbReference type="GO" id="GO:0003700">
    <property type="term" value="F:DNA-binding transcription factor activity"/>
    <property type="evidence" value="ECO:0007669"/>
    <property type="project" value="InterPro"/>
</dbReference>
<dbReference type="Pfam" id="PF00126">
    <property type="entry name" value="HTH_1"/>
    <property type="match status" value="1"/>
</dbReference>
<dbReference type="InterPro" id="IPR050176">
    <property type="entry name" value="LTTR"/>
</dbReference>
<evidence type="ECO:0000256" key="4">
    <source>
        <dbReference type="ARBA" id="ARBA00023163"/>
    </source>
</evidence>
<dbReference type="Gene3D" id="3.40.190.10">
    <property type="entry name" value="Periplasmic binding protein-like II"/>
    <property type="match status" value="2"/>
</dbReference>
<sequence length="281" mass="29322">MSLDLSSVRLFVLAADLGSLTRAAEAAGTVQPVVSQRLKALEARVGRRLLDRSPRFVRPTADGAAFLVRARALIAAHDHALRFEPDPEIRVAIGVSDHALGIGLTQVLRGMRRSLPPQACAELRSGLSHDLRLAFEAGRLDAVVLRRESGAQDGEVLGIDPLGWRAAEDLAPVAIGAVPLALLPGPCGVRSVAIHALEERGIAWREAFVGGSCAALLAGIRAGLGIAPMGRLAAGGEPDRGPEFGLPALPPSEIVLFARTGNAILSKAVSLLATGIRASLR</sequence>
<evidence type="ECO:0000256" key="2">
    <source>
        <dbReference type="ARBA" id="ARBA00023015"/>
    </source>
</evidence>
<dbReference type="SUPFAM" id="SSF46785">
    <property type="entry name" value="Winged helix' DNA-binding domain"/>
    <property type="match status" value="1"/>
</dbReference>
<keyword evidence="2" id="KW-0805">Transcription regulation</keyword>
<keyword evidence="4" id="KW-0804">Transcription</keyword>
<dbReference type="SUPFAM" id="SSF53850">
    <property type="entry name" value="Periplasmic binding protein-like II"/>
    <property type="match status" value="1"/>
</dbReference>
<keyword evidence="7" id="KW-1185">Reference proteome</keyword>
<dbReference type="Proteomes" id="UP000295122">
    <property type="component" value="Unassembled WGS sequence"/>
</dbReference>
<dbReference type="Pfam" id="PF03466">
    <property type="entry name" value="LysR_substrate"/>
    <property type="match status" value="1"/>
</dbReference>
<gene>
    <name evidence="6" type="ORF">EV668_0370</name>
</gene>
<evidence type="ECO:0000313" key="6">
    <source>
        <dbReference type="EMBL" id="TDR93116.1"/>
    </source>
</evidence>
<reference evidence="6 7" key="1">
    <citation type="submission" date="2019-03" db="EMBL/GenBank/DDBJ databases">
        <title>Genomic Encyclopedia of Type Strains, Phase IV (KMG-IV): sequencing the most valuable type-strain genomes for metagenomic binning, comparative biology and taxonomic classification.</title>
        <authorList>
            <person name="Goeker M."/>
        </authorList>
    </citation>
    <scope>NUCLEOTIDE SEQUENCE [LARGE SCALE GENOMIC DNA]</scope>
    <source>
        <strain evidence="6 7">DSM 25903</strain>
    </source>
</reference>